<dbReference type="Proteomes" id="UP000199598">
    <property type="component" value="Unassembled WGS sequence"/>
</dbReference>
<comment type="caution">
    <text evidence="2">The sequence shown here is derived from an EMBL/GenBank/DDBJ whole genome shotgun (WGS) entry which is preliminary data.</text>
</comment>
<dbReference type="EMBL" id="FOSK01000005">
    <property type="protein sequence ID" value="SFK47913.1"/>
    <property type="molecule type" value="Genomic_DNA"/>
</dbReference>
<feature type="chain" id="PRO_5046295966" description="Surface antigen domain-containing protein" evidence="1">
    <location>
        <begin position="24"/>
        <end position="129"/>
    </location>
</feature>
<evidence type="ECO:0000313" key="3">
    <source>
        <dbReference type="Proteomes" id="UP000199598"/>
    </source>
</evidence>
<accession>A0A1I3ZV84</accession>
<proteinExistence type="predicted"/>
<dbReference type="RefSeq" id="WP_093519639.1">
    <property type="nucleotide sequence ID" value="NZ_FOSK01000005.1"/>
</dbReference>
<feature type="signal peptide" evidence="1">
    <location>
        <begin position="1"/>
        <end position="23"/>
    </location>
</feature>
<reference evidence="2 3" key="1">
    <citation type="submission" date="2016-10" db="EMBL/GenBank/DDBJ databases">
        <authorList>
            <person name="Varghese N."/>
            <person name="Submissions S."/>
        </authorList>
    </citation>
    <scope>NUCLEOTIDE SEQUENCE [LARGE SCALE GENOMIC DNA]</scope>
    <source>
        <strain evidence="2 3">DSM 16392</strain>
    </source>
</reference>
<organism evidence="2 3">
    <name type="scientific">Pseudovibrio ascidiaceicola</name>
    <dbReference type="NCBI Taxonomy" id="285279"/>
    <lineage>
        <taxon>Bacteria</taxon>
        <taxon>Pseudomonadati</taxon>
        <taxon>Pseudomonadota</taxon>
        <taxon>Alphaproteobacteria</taxon>
        <taxon>Hyphomicrobiales</taxon>
        <taxon>Stappiaceae</taxon>
        <taxon>Pseudovibrio</taxon>
    </lineage>
</organism>
<gene>
    <name evidence="2" type="ORF">SAMN04488518_105303</name>
</gene>
<keyword evidence="1" id="KW-0732">Signal</keyword>
<evidence type="ECO:0008006" key="4">
    <source>
        <dbReference type="Google" id="ProtNLM"/>
    </source>
</evidence>
<keyword evidence="3" id="KW-1185">Reference proteome</keyword>
<evidence type="ECO:0000313" key="2">
    <source>
        <dbReference type="EMBL" id="SFK47913.1"/>
    </source>
</evidence>
<evidence type="ECO:0000256" key="1">
    <source>
        <dbReference type="SAM" id="SignalP"/>
    </source>
</evidence>
<protein>
    <recommendedName>
        <fullName evidence="4">Surface antigen domain-containing protein</fullName>
    </recommendedName>
</protein>
<name>A0A1I3ZV84_9HYPH</name>
<sequence length="129" mass="13826">MKLSQMILGALIASTVALSGAQAAVYIGDKLATAEQLASKSSDSDKTTIAETLSNSVQESITNGYNSIGNTDLKITKGWHKGGNLPFDSTFEHVTVEVYKNDAYVKTCHAYSFQTKLDGPYQASCVKPK</sequence>